<keyword evidence="1" id="KW-0805">Transcription regulation</keyword>
<accession>A0ABW4L713</accession>
<feature type="domain" description="HTH marR-type" evidence="4">
    <location>
        <begin position="1"/>
        <end position="139"/>
    </location>
</feature>
<dbReference type="InterPro" id="IPR000835">
    <property type="entry name" value="HTH_MarR-typ"/>
</dbReference>
<dbReference type="CDD" id="cd00090">
    <property type="entry name" value="HTH_ARSR"/>
    <property type="match status" value="1"/>
</dbReference>
<evidence type="ECO:0000259" key="4">
    <source>
        <dbReference type="PROSITE" id="PS50995"/>
    </source>
</evidence>
<dbReference type="InterPro" id="IPR036390">
    <property type="entry name" value="WH_DNA-bd_sf"/>
</dbReference>
<dbReference type="PROSITE" id="PS50995">
    <property type="entry name" value="HTH_MARR_2"/>
    <property type="match status" value="1"/>
</dbReference>
<evidence type="ECO:0000313" key="5">
    <source>
        <dbReference type="EMBL" id="MFD1718702.1"/>
    </source>
</evidence>
<dbReference type="PANTHER" id="PTHR42756:SF1">
    <property type="entry name" value="TRANSCRIPTIONAL REPRESSOR OF EMRAB OPERON"/>
    <property type="match status" value="1"/>
</dbReference>
<comment type="caution">
    <text evidence="5">The sequence shown here is derived from an EMBL/GenBank/DDBJ whole genome shotgun (WGS) entry which is preliminary data.</text>
</comment>
<keyword evidence="2" id="KW-0238">DNA-binding</keyword>
<dbReference type="InterPro" id="IPR011991">
    <property type="entry name" value="ArsR-like_HTH"/>
</dbReference>
<evidence type="ECO:0000256" key="3">
    <source>
        <dbReference type="ARBA" id="ARBA00023163"/>
    </source>
</evidence>
<keyword evidence="6" id="KW-1185">Reference proteome</keyword>
<name>A0ABW4L713_9MICO</name>
<dbReference type="PANTHER" id="PTHR42756">
    <property type="entry name" value="TRANSCRIPTIONAL REGULATOR, MARR"/>
    <property type="match status" value="1"/>
</dbReference>
<evidence type="ECO:0000313" key="6">
    <source>
        <dbReference type="Proteomes" id="UP001597277"/>
    </source>
</evidence>
<keyword evidence="3" id="KW-0804">Transcription</keyword>
<dbReference type="PRINTS" id="PR00598">
    <property type="entry name" value="HTHMARR"/>
</dbReference>
<dbReference type="Pfam" id="PF01047">
    <property type="entry name" value="MarR"/>
    <property type="match status" value="1"/>
</dbReference>
<gene>
    <name evidence="5" type="ORF">ACFSE6_12710</name>
</gene>
<dbReference type="Gene3D" id="1.10.10.10">
    <property type="entry name" value="Winged helix-like DNA-binding domain superfamily/Winged helix DNA-binding domain"/>
    <property type="match status" value="1"/>
</dbReference>
<dbReference type="SUPFAM" id="SSF46785">
    <property type="entry name" value="Winged helix' DNA-binding domain"/>
    <property type="match status" value="1"/>
</dbReference>
<reference evidence="6" key="1">
    <citation type="journal article" date="2019" name="Int. J. Syst. Evol. Microbiol.">
        <title>The Global Catalogue of Microorganisms (GCM) 10K type strain sequencing project: providing services to taxonomists for standard genome sequencing and annotation.</title>
        <authorList>
            <consortium name="The Broad Institute Genomics Platform"/>
            <consortium name="The Broad Institute Genome Sequencing Center for Infectious Disease"/>
            <person name="Wu L."/>
            <person name="Ma J."/>
        </authorList>
    </citation>
    <scope>NUCLEOTIDE SEQUENCE [LARGE SCALE GENOMIC DNA]</scope>
    <source>
        <strain evidence="6">JCM 17130</strain>
    </source>
</reference>
<dbReference type="InterPro" id="IPR036388">
    <property type="entry name" value="WH-like_DNA-bd_sf"/>
</dbReference>
<evidence type="ECO:0000256" key="2">
    <source>
        <dbReference type="ARBA" id="ARBA00023125"/>
    </source>
</evidence>
<dbReference type="Proteomes" id="UP001597277">
    <property type="component" value="Unassembled WGS sequence"/>
</dbReference>
<protein>
    <submittedName>
        <fullName evidence="5">MarR family winged helix-turn-helix transcriptional regulator</fullName>
    </submittedName>
</protein>
<proteinExistence type="predicted"/>
<sequence>METTGRQPVPVWIWQTTQRMSRAFDERLQSRGGSRPIWHILLALRSRPQATQREIAAEVGIREATLTHHLRAMEDAGLITRHRAPENRRVQQIAATEKGDALFEDLRTVAMDFDRQLRTAIGSAEEIAAFRAALERISAVVDDGRPVPLLD</sequence>
<organism evidence="5 6">
    <name type="scientific">Georgenia deserti</name>
    <dbReference type="NCBI Taxonomy" id="2093781"/>
    <lineage>
        <taxon>Bacteria</taxon>
        <taxon>Bacillati</taxon>
        <taxon>Actinomycetota</taxon>
        <taxon>Actinomycetes</taxon>
        <taxon>Micrococcales</taxon>
        <taxon>Bogoriellaceae</taxon>
        <taxon>Georgenia</taxon>
    </lineage>
</organism>
<dbReference type="SMART" id="SM00347">
    <property type="entry name" value="HTH_MARR"/>
    <property type="match status" value="1"/>
</dbReference>
<dbReference type="EMBL" id="JBHUEE010000006">
    <property type="protein sequence ID" value="MFD1718702.1"/>
    <property type="molecule type" value="Genomic_DNA"/>
</dbReference>
<dbReference type="RefSeq" id="WP_388007509.1">
    <property type="nucleotide sequence ID" value="NZ_JBHUEE010000006.1"/>
</dbReference>
<evidence type="ECO:0000256" key="1">
    <source>
        <dbReference type="ARBA" id="ARBA00023015"/>
    </source>
</evidence>